<organism evidence="1 2">
    <name type="scientific">Leptospira brenneri</name>
    <dbReference type="NCBI Taxonomy" id="2023182"/>
    <lineage>
        <taxon>Bacteria</taxon>
        <taxon>Pseudomonadati</taxon>
        <taxon>Spirochaetota</taxon>
        <taxon>Spirochaetia</taxon>
        <taxon>Leptospirales</taxon>
        <taxon>Leptospiraceae</taxon>
        <taxon>Leptospira</taxon>
    </lineage>
</organism>
<dbReference type="AlphaFoldDB" id="A0A2M9Y2B3"/>
<dbReference type="RefSeq" id="WP_100790103.1">
    <property type="nucleotide sequence ID" value="NZ_NPDQ01000003.1"/>
</dbReference>
<dbReference type="OrthoDB" id="340768at2"/>
<name>A0A2M9Y2B3_9LEPT</name>
<proteinExistence type="predicted"/>
<sequence>MNRSDGSLVSSSSGVFYPYQHQDFYAMDSLFLSPQKQEEIWDFQSVSQVDLGFLGFLTLRGFLRESLSLPKLQVRGFSKHWKTYLAKVNFLGNRIPWESQEFIPNLVSDPMVPELAFGGKGHWTNEFHWERQNKETTSVFFSATNKQSEGDVAISDLMKDFLYYSQTNHYLERAYIRKENSSYLYLNAKESNPRVFFRENPTDLPEFLFLVAELKTKTSTHSN</sequence>
<comment type="caution">
    <text evidence="1">The sequence shown here is derived from an EMBL/GenBank/DDBJ whole genome shotgun (WGS) entry which is preliminary data.</text>
</comment>
<gene>
    <name evidence="1" type="ORF">EHQ30_15700</name>
</gene>
<accession>A0A2M9Y2B3</accession>
<evidence type="ECO:0000313" key="2">
    <source>
        <dbReference type="Proteomes" id="UP000297891"/>
    </source>
</evidence>
<protein>
    <submittedName>
        <fullName evidence="1">Uncharacterized protein</fullName>
    </submittedName>
</protein>
<dbReference type="EMBL" id="RQFP01000014">
    <property type="protein sequence ID" value="TGK91648.1"/>
    <property type="molecule type" value="Genomic_DNA"/>
</dbReference>
<reference evidence="1" key="1">
    <citation type="journal article" date="2019" name="PLoS Negl. Trop. Dis.">
        <title>Revisiting the worldwide diversity of Leptospira species in the environment.</title>
        <authorList>
            <person name="Vincent A.T."/>
            <person name="Schiettekatte O."/>
            <person name="Bourhy P."/>
            <person name="Veyrier F.J."/>
            <person name="Picardeau M."/>
        </authorList>
    </citation>
    <scope>NUCLEOTIDE SEQUENCE [LARGE SCALE GENOMIC DNA]</scope>
    <source>
        <strain evidence="1">201800277</strain>
    </source>
</reference>
<keyword evidence="2" id="KW-1185">Reference proteome</keyword>
<evidence type="ECO:0000313" key="1">
    <source>
        <dbReference type="EMBL" id="TGK91648.1"/>
    </source>
</evidence>
<dbReference type="Proteomes" id="UP000297891">
    <property type="component" value="Unassembled WGS sequence"/>
</dbReference>
<dbReference type="NCBIfam" id="NF047692">
    <property type="entry name" value="LIC11631_fam"/>
    <property type="match status" value="1"/>
</dbReference>